<organism evidence="2 3">
    <name type="scientific">Paramuricea clavata</name>
    <name type="common">Red gorgonian</name>
    <name type="synonym">Violescent sea-whip</name>
    <dbReference type="NCBI Taxonomy" id="317549"/>
    <lineage>
        <taxon>Eukaryota</taxon>
        <taxon>Metazoa</taxon>
        <taxon>Cnidaria</taxon>
        <taxon>Anthozoa</taxon>
        <taxon>Octocorallia</taxon>
        <taxon>Malacalcyonacea</taxon>
        <taxon>Plexauridae</taxon>
        <taxon>Paramuricea</taxon>
    </lineage>
</organism>
<keyword evidence="3" id="KW-1185">Reference proteome</keyword>
<name>A0A6S7H988_PARCT</name>
<evidence type="ECO:0000259" key="1">
    <source>
        <dbReference type="Pfam" id="PF14291"/>
    </source>
</evidence>
<dbReference type="Pfam" id="PF14291">
    <property type="entry name" value="DUF4371"/>
    <property type="match status" value="1"/>
</dbReference>
<dbReference type="PANTHER" id="PTHR45749">
    <property type="match status" value="1"/>
</dbReference>
<dbReference type="Proteomes" id="UP001152795">
    <property type="component" value="Unassembled WGS sequence"/>
</dbReference>
<evidence type="ECO:0000313" key="2">
    <source>
        <dbReference type="EMBL" id="CAB3999577.1"/>
    </source>
</evidence>
<dbReference type="EMBL" id="CACRXK020003617">
    <property type="protein sequence ID" value="CAB3999577.1"/>
    <property type="molecule type" value="Genomic_DNA"/>
</dbReference>
<gene>
    <name evidence="2" type="ORF">PACLA_8A070440</name>
</gene>
<dbReference type="InterPro" id="IPR025398">
    <property type="entry name" value="DUF4371"/>
</dbReference>
<feature type="domain" description="DUF4371" evidence="1">
    <location>
        <begin position="104"/>
        <end position="345"/>
    </location>
</feature>
<dbReference type="PANTHER" id="PTHR45749:SF37">
    <property type="entry name" value="OS05G0311600 PROTEIN"/>
    <property type="match status" value="1"/>
</dbReference>
<proteinExistence type="predicted"/>
<dbReference type="AlphaFoldDB" id="A0A6S7H988"/>
<accession>A0A6S7H988</accession>
<evidence type="ECO:0000313" key="3">
    <source>
        <dbReference type="Proteomes" id="UP001152795"/>
    </source>
</evidence>
<comment type="caution">
    <text evidence="2">The sequence shown here is derived from an EMBL/GenBank/DDBJ whole genome shotgun (WGS) entry which is preliminary data.</text>
</comment>
<protein>
    <recommendedName>
        <fullName evidence="1">DUF4371 domain-containing protein</fullName>
    </recommendedName>
</protein>
<reference evidence="2" key="1">
    <citation type="submission" date="2020-04" db="EMBL/GenBank/DDBJ databases">
        <authorList>
            <person name="Alioto T."/>
            <person name="Alioto T."/>
            <person name="Gomez Garrido J."/>
        </authorList>
    </citation>
    <scope>NUCLEOTIDE SEQUENCE</scope>
    <source>
        <strain evidence="2">A484AB</strain>
    </source>
</reference>
<dbReference type="OrthoDB" id="1739706at2759"/>
<sequence length="417" mass="46884">MKRSANRTITSYFAKRANHEVTNESDAASSTTGAVATTTVNEEDGAHVRTTGDNNTALSCPVPSTSGAVTPLTPSVCIVQPPQVAVCPAHLDSAHIDVQGDPAFTEVGFSKWSKAMENNRGFKAHDKCSDHLLSMARWESYNIQKKNLGASIRNMLDPERPSVVEHNREYMKMLLEYHRYFCSEEMAYRGHDETDESLNAGKWKEFIKAMLRTNPTFNQLHSRLTQTYKVYDYTSKGSSLELIRAMASEVRHLIEEQIDRTGMYSMLIDECKDNAGHEELSTCFRFVNDEGRIEERYYDLVRLKETDETIVNEGVLPTSKKLSLSATLLALGADGASVMSGCYEGVAAKLKRYYPWLIYVHCAAHRLNLIVAAYFRTVNEACSVINVYKALHTSFSTSLATEKYSKLFKRSFIRNSP</sequence>